<accession>A0AAD9P0G3</accession>
<evidence type="ECO:0000313" key="2">
    <source>
        <dbReference type="EMBL" id="KAK2185847.1"/>
    </source>
</evidence>
<keyword evidence="1" id="KW-1133">Transmembrane helix</keyword>
<comment type="caution">
    <text evidence="2">The sequence shown here is derived from an EMBL/GenBank/DDBJ whole genome shotgun (WGS) entry which is preliminary data.</text>
</comment>
<evidence type="ECO:0000256" key="1">
    <source>
        <dbReference type="SAM" id="Phobius"/>
    </source>
</evidence>
<proteinExistence type="predicted"/>
<gene>
    <name evidence="2" type="ORF">NP493_221g02033</name>
</gene>
<reference evidence="2" key="1">
    <citation type="journal article" date="2023" name="Mol. Biol. Evol.">
        <title>Third-Generation Sequencing Reveals the Adaptive Role of the Epigenome in Three Deep-Sea Polychaetes.</title>
        <authorList>
            <person name="Perez M."/>
            <person name="Aroh O."/>
            <person name="Sun Y."/>
            <person name="Lan Y."/>
            <person name="Juniper S.K."/>
            <person name="Young C.R."/>
            <person name="Angers B."/>
            <person name="Qian P.Y."/>
        </authorList>
    </citation>
    <scope>NUCLEOTIDE SEQUENCE</scope>
    <source>
        <strain evidence="2">R07B-5</strain>
    </source>
</reference>
<sequence length="116" mass="13408">MATSDGATITLAVKTFSSKKHPYVLPRPRVPSHRDLFCWQYVGIVLLALGLISFSTWLSVSLFWREELRSELFSALEESKDPFTFDDIFNNSFKPKSFAVHWLRGWSRFVCSENNT</sequence>
<keyword evidence="3" id="KW-1185">Reference proteome</keyword>
<organism evidence="2 3">
    <name type="scientific">Ridgeia piscesae</name>
    <name type="common">Tubeworm</name>
    <dbReference type="NCBI Taxonomy" id="27915"/>
    <lineage>
        <taxon>Eukaryota</taxon>
        <taxon>Metazoa</taxon>
        <taxon>Spiralia</taxon>
        <taxon>Lophotrochozoa</taxon>
        <taxon>Annelida</taxon>
        <taxon>Polychaeta</taxon>
        <taxon>Sedentaria</taxon>
        <taxon>Canalipalpata</taxon>
        <taxon>Sabellida</taxon>
        <taxon>Siboglinidae</taxon>
        <taxon>Ridgeia</taxon>
    </lineage>
</organism>
<dbReference type="EMBL" id="JAODUO010000221">
    <property type="protein sequence ID" value="KAK2185847.1"/>
    <property type="molecule type" value="Genomic_DNA"/>
</dbReference>
<keyword evidence="1" id="KW-0812">Transmembrane</keyword>
<dbReference type="AlphaFoldDB" id="A0AAD9P0G3"/>
<evidence type="ECO:0000313" key="3">
    <source>
        <dbReference type="Proteomes" id="UP001209878"/>
    </source>
</evidence>
<protein>
    <submittedName>
        <fullName evidence="2">Uncharacterized protein</fullName>
    </submittedName>
</protein>
<feature type="transmembrane region" description="Helical" evidence="1">
    <location>
        <begin position="39"/>
        <end position="64"/>
    </location>
</feature>
<dbReference type="Proteomes" id="UP001209878">
    <property type="component" value="Unassembled WGS sequence"/>
</dbReference>
<name>A0AAD9P0G3_RIDPI</name>
<keyword evidence="1" id="KW-0472">Membrane</keyword>